<proteinExistence type="predicted"/>
<reference evidence="2 3" key="1">
    <citation type="submission" date="2024-04" db="EMBL/GenBank/DDBJ databases">
        <authorList>
            <person name="Rising A."/>
            <person name="Reimegard J."/>
            <person name="Sonavane S."/>
            <person name="Akerstrom W."/>
            <person name="Nylinder S."/>
            <person name="Hedman E."/>
            <person name="Kallberg Y."/>
        </authorList>
    </citation>
    <scope>NUCLEOTIDE SEQUENCE [LARGE SCALE GENOMIC DNA]</scope>
</reference>
<feature type="transmembrane region" description="Helical" evidence="1">
    <location>
        <begin position="31"/>
        <end position="49"/>
    </location>
</feature>
<dbReference type="EMBL" id="CAXIEN010000300">
    <property type="protein sequence ID" value="CAL1292168.1"/>
    <property type="molecule type" value="Genomic_DNA"/>
</dbReference>
<keyword evidence="1" id="KW-0472">Membrane</keyword>
<organism evidence="2 3">
    <name type="scientific">Larinioides sclopetarius</name>
    <dbReference type="NCBI Taxonomy" id="280406"/>
    <lineage>
        <taxon>Eukaryota</taxon>
        <taxon>Metazoa</taxon>
        <taxon>Ecdysozoa</taxon>
        <taxon>Arthropoda</taxon>
        <taxon>Chelicerata</taxon>
        <taxon>Arachnida</taxon>
        <taxon>Araneae</taxon>
        <taxon>Araneomorphae</taxon>
        <taxon>Entelegynae</taxon>
        <taxon>Araneoidea</taxon>
        <taxon>Araneidae</taxon>
        <taxon>Larinioides</taxon>
    </lineage>
</organism>
<comment type="caution">
    <text evidence="2">The sequence shown here is derived from an EMBL/GenBank/DDBJ whole genome shotgun (WGS) entry which is preliminary data.</text>
</comment>
<keyword evidence="1" id="KW-0812">Transmembrane</keyword>
<evidence type="ECO:0000313" key="2">
    <source>
        <dbReference type="EMBL" id="CAL1292168.1"/>
    </source>
</evidence>
<keyword evidence="3" id="KW-1185">Reference proteome</keyword>
<feature type="transmembrane region" description="Helical" evidence="1">
    <location>
        <begin position="7"/>
        <end position="25"/>
    </location>
</feature>
<name>A0AAV2B7F7_9ARAC</name>
<accession>A0AAV2B7F7</accession>
<dbReference type="Proteomes" id="UP001497382">
    <property type="component" value="Unassembled WGS sequence"/>
</dbReference>
<keyword evidence="1" id="KW-1133">Transmembrane helix</keyword>
<dbReference type="AlphaFoldDB" id="A0AAV2B7F7"/>
<protein>
    <submittedName>
        <fullName evidence="2">Uncharacterized protein</fullName>
    </submittedName>
</protein>
<evidence type="ECO:0000256" key="1">
    <source>
        <dbReference type="SAM" id="Phobius"/>
    </source>
</evidence>
<evidence type="ECO:0000313" key="3">
    <source>
        <dbReference type="Proteomes" id="UP001497382"/>
    </source>
</evidence>
<gene>
    <name evidence="2" type="ORF">LARSCL_LOCUS17517</name>
</gene>
<sequence length="63" mass="7533">MLKMNLSSIPIIIPIIFLHSISQNFAWIHHIIYAVHLYNTLLGVIEMPLRRRVQKILDRRQEK</sequence>